<evidence type="ECO:0000313" key="20">
    <source>
        <dbReference type="Proteomes" id="UP000078046"/>
    </source>
</evidence>
<feature type="region of interest" description="Disordered" evidence="14">
    <location>
        <begin position="1"/>
        <end position="43"/>
    </location>
</feature>
<feature type="compositionally biased region" description="Polar residues" evidence="14">
    <location>
        <begin position="870"/>
        <end position="888"/>
    </location>
</feature>
<dbReference type="SMART" id="SM00219">
    <property type="entry name" value="TyrKc"/>
    <property type="match status" value="1"/>
</dbReference>
<dbReference type="GO" id="GO:0004715">
    <property type="term" value="F:non-membrane spanning protein tyrosine kinase activity"/>
    <property type="evidence" value="ECO:0007669"/>
    <property type="project" value="UniProtKB-EC"/>
</dbReference>
<keyword evidence="7 10" id="KW-0727">SH2 domain</keyword>
<keyword evidence="4 12" id="KW-0547">Nucleotide-binding</keyword>
<dbReference type="Gene3D" id="2.30.30.40">
    <property type="entry name" value="SH3 Domains"/>
    <property type="match status" value="1"/>
</dbReference>
<evidence type="ECO:0000256" key="1">
    <source>
        <dbReference type="ARBA" id="ARBA00022443"/>
    </source>
</evidence>
<feature type="domain" description="SH3b" evidence="18">
    <location>
        <begin position="304"/>
        <end position="371"/>
    </location>
</feature>
<keyword evidence="1 11" id="KW-0728">SH3 domain</keyword>
<dbReference type="SMART" id="SM00252">
    <property type="entry name" value="SH2"/>
    <property type="match status" value="1"/>
</dbReference>
<dbReference type="PRINTS" id="PR00401">
    <property type="entry name" value="SH2DOMAIN"/>
</dbReference>
<evidence type="ECO:0000256" key="11">
    <source>
        <dbReference type="PROSITE-ProRule" id="PRU00192"/>
    </source>
</evidence>
<evidence type="ECO:0000256" key="2">
    <source>
        <dbReference type="ARBA" id="ARBA00022553"/>
    </source>
</evidence>
<dbReference type="InterPro" id="IPR011009">
    <property type="entry name" value="Kinase-like_dom_sf"/>
</dbReference>
<dbReference type="Gene3D" id="3.30.200.20">
    <property type="entry name" value="Phosphorylase Kinase, domain 1"/>
    <property type="match status" value="1"/>
</dbReference>
<dbReference type="FunFam" id="3.30.200.20:FF:000037">
    <property type="entry name" value="Tyrosine-protein kinase"/>
    <property type="match status" value="1"/>
</dbReference>
<evidence type="ECO:0000259" key="18">
    <source>
        <dbReference type="PROSITE" id="PS51781"/>
    </source>
</evidence>
<dbReference type="Gene3D" id="1.10.510.10">
    <property type="entry name" value="Transferase(Phosphotransferase) domain 1"/>
    <property type="match status" value="1"/>
</dbReference>
<evidence type="ECO:0000256" key="6">
    <source>
        <dbReference type="ARBA" id="ARBA00022840"/>
    </source>
</evidence>
<evidence type="ECO:0000256" key="4">
    <source>
        <dbReference type="ARBA" id="ARBA00022741"/>
    </source>
</evidence>
<dbReference type="GO" id="GO:0005524">
    <property type="term" value="F:ATP binding"/>
    <property type="evidence" value="ECO:0007669"/>
    <property type="project" value="UniProtKB-UniRule"/>
</dbReference>
<evidence type="ECO:0000256" key="14">
    <source>
        <dbReference type="SAM" id="MobiDB-lite"/>
    </source>
</evidence>
<dbReference type="Pfam" id="PF00017">
    <property type="entry name" value="SH2"/>
    <property type="match status" value="1"/>
</dbReference>
<keyword evidence="2" id="KW-0597">Phosphoprotein</keyword>
<feature type="domain" description="SH3" evidence="16">
    <location>
        <begin position="311"/>
        <end position="372"/>
    </location>
</feature>
<reference evidence="19 20" key="1">
    <citation type="submission" date="2016-04" db="EMBL/GenBank/DDBJ databases">
        <title>The genome of Intoshia linei affirms orthonectids as highly simplified spiralians.</title>
        <authorList>
            <person name="Mikhailov K.V."/>
            <person name="Slusarev G.S."/>
            <person name="Nikitin M.A."/>
            <person name="Logacheva M.D."/>
            <person name="Penin A."/>
            <person name="Aleoshin V."/>
            <person name="Panchin Y.V."/>
        </authorList>
    </citation>
    <scope>NUCLEOTIDE SEQUENCE [LARGE SCALE GENOMIC DNA]</scope>
    <source>
        <strain evidence="19">Intl2013</strain>
        <tissue evidence="19">Whole animal</tissue>
    </source>
</reference>
<feature type="binding site" evidence="12">
    <location>
        <position position="522"/>
    </location>
    <ligand>
        <name>ATP</name>
        <dbReference type="ChEBI" id="CHEBI:30616"/>
    </ligand>
</feature>
<comment type="caution">
    <text evidence="19">The sequence shown here is derived from an EMBL/GenBank/DDBJ whole genome shotgun (WGS) entry which is preliminary data.</text>
</comment>
<keyword evidence="6 12" id="KW-0067">ATP-binding</keyword>
<evidence type="ECO:0000256" key="12">
    <source>
        <dbReference type="PROSITE-ProRule" id="PRU10141"/>
    </source>
</evidence>
<dbReference type="SMART" id="SM00326">
    <property type="entry name" value="SH3"/>
    <property type="match status" value="1"/>
</dbReference>
<feature type="region of interest" description="Disordered" evidence="14">
    <location>
        <begin position="934"/>
        <end position="957"/>
    </location>
</feature>
<evidence type="ECO:0000256" key="3">
    <source>
        <dbReference type="ARBA" id="ARBA00022679"/>
    </source>
</evidence>
<dbReference type="PROSITE" id="PS50011">
    <property type="entry name" value="PROTEIN_KINASE_DOM"/>
    <property type="match status" value="1"/>
</dbReference>
<dbReference type="PROSITE" id="PS50002">
    <property type="entry name" value="SH3"/>
    <property type="match status" value="1"/>
</dbReference>
<dbReference type="AlphaFoldDB" id="A0A177B160"/>
<dbReference type="PANTHER" id="PTHR24418">
    <property type="entry name" value="TYROSINE-PROTEIN KINASE"/>
    <property type="match status" value="1"/>
</dbReference>
<keyword evidence="5 13" id="KW-0418">Kinase</keyword>
<evidence type="ECO:0000256" key="10">
    <source>
        <dbReference type="PROSITE-ProRule" id="PRU00191"/>
    </source>
</evidence>
<dbReference type="Proteomes" id="UP000078046">
    <property type="component" value="Unassembled WGS sequence"/>
</dbReference>
<dbReference type="PROSITE" id="PS50001">
    <property type="entry name" value="SH2"/>
    <property type="match status" value="1"/>
</dbReference>
<feature type="region of interest" description="Disordered" evidence="14">
    <location>
        <begin position="864"/>
        <end position="888"/>
    </location>
</feature>
<dbReference type="EC" id="2.7.10.2" evidence="13"/>
<evidence type="ECO:0000256" key="9">
    <source>
        <dbReference type="ARBA" id="ARBA00051245"/>
    </source>
</evidence>
<evidence type="ECO:0000256" key="5">
    <source>
        <dbReference type="ARBA" id="ARBA00022777"/>
    </source>
</evidence>
<feature type="domain" description="SH2" evidence="15">
    <location>
        <begin position="378"/>
        <end position="467"/>
    </location>
</feature>
<dbReference type="InterPro" id="IPR017441">
    <property type="entry name" value="Protein_kinase_ATP_BS"/>
</dbReference>
<dbReference type="InterPro" id="IPR008266">
    <property type="entry name" value="Tyr_kinase_AS"/>
</dbReference>
<dbReference type="InterPro" id="IPR020635">
    <property type="entry name" value="Tyr_kinase_cat_dom"/>
</dbReference>
<dbReference type="InterPro" id="IPR050198">
    <property type="entry name" value="Non-receptor_tyrosine_kinases"/>
</dbReference>
<comment type="catalytic activity">
    <reaction evidence="9 13">
        <text>L-tyrosyl-[protein] + ATP = O-phospho-L-tyrosyl-[protein] + ADP + H(+)</text>
        <dbReference type="Rhea" id="RHEA:10596"/>
        <dbReference type="Rhea" id="RHEA-COMP:10136"/>
        <dbReference type="Rhea" id="RHEA-COMP:20101"/>
        <dbReference type="ChEBI" id="CHEBI:15378"/>
        <dbReference type="ChEBI" id="CHEBI:30616"/>
        <dbReference type="ChEBI" id="CHEBI:46858"/>
        <dbReference type="ChEBI" id="CHEBI:61978"/>
        <dbReference type="ChEBI" id="CHEBI:456216"/>
        <dbReference type="EC" id="2.7.10.2"/>
    </reaction>
</comment>
<dbReference type="PROSITE" id="PS00109">
    <property type="entry name" value="PROTEIN_KINASE_TYR"/>
    <property type="match status" value="1"/>
</dbReference>
<keyword evidence="3 13" id="KW-0808">Transferase</keyword>
<dbReference type="InterPro" id="IPR003646">
    <property type="entry name" value="SH3-like_bac-type"/>
</dbReference>
<evidence type="ECO:0000256" key="7">
    <source>
        <dbReference type="ARBA" id="ARBA00022999"/>
    </source>
</evidence>
<comment type="similarity">
    <text evidence="13">Belongs to the protein kinase superfamily. Tyr protein kinase family.</text>
</comment>
<feature type="compositionally biased region" description="Basic and acidic residues" evidence="14">
    <location>
        <begin position="20"/>
        <end position="40"/>
    </location>
</feature>
<evidence type="ECO:0000259" key="17">
    <source>
        <dbReference type="PROSITE" id="PS50011"/>
    </source>
</evidence>
<proteinExistence type="inferred from homology"/>
<feature type="compositionally biased region" description="Low complexity" evidence="14">
    <location>
        <begin position="947"/>
        <end position="957"/>
    </location>
</feature>
<dbReference type="Pfam" id="PF07714">
    <property type="entry name" value="PK_Tyr_Ser-Thr"/>
    <property type="match status" value="1"/>
</dbReference>
<dbReference type="PROSITE" id="PS51781">
    <property type="entry name" value="SH3B"/>
    <property type="match status" value="1"/>
</dbReference>
<dbReference type="InterPro" id="IPR001245">
    <property type="entry name" value="Ser-Thr/Tyr_kinase_cat_dom"/>
</dbReference>
<organism evidence="19 20">
    <name type="scientific">Intoshia linei</name>
    <dbReference type="NCBI Taxonomy" id="1819745"/>
    <lineage>
        <taxon>Eukaryota</taxon>
        <taxon>Metazoa</taxon>
        <taxon>Spiralia</taxon>
        <taxon>Lophotrochozoa</taxon>
        <taxon>Mesozoa</taxon>
        <taxon>Orthonectida</taxon>
        <taxon>Rhopaluridae</taxon>
        <taxon>Intoshia</taxon>
    </lineage>
</organism>
<keyword evidence="8 13" id="KW-0829">Tyrosine-protein kinase</keyword>
<dbReference type="InterPro" id="IPR000980">
    <property type="entry name" value="SH2"/>
</dbReference>
<name>A0A177B160_9BILA</name>
<gene>
    <name evidence="19" type="ORF">A3Q56_04772</name>
</gene>
<sequence>MGSSSTKLDNYTHLNPPKKRQSEKLNESSDSKRHRVDDSSFTKTNNLYRQRVTESILKKCTENRKNRLESVQNTDVNSIFVSNEGNLYKIDIGSLENTNNSIDQSQDLFKLPPLKNRFFAEPVKIKEMKNYQTKSKLRSDNVAVNPAKFIDTISKNKEIDCCKQCTDSTNVDSLDKKSISTLTEKSNTLRTDSNMNNQTNFSNALHLFQREKSKTNEIHSIRNCTPECPNNIIKVNSVHNHCISSADNNESILDSVSSSFAVNNSNFSDNLTKIDSNANIDTCKNLHNSANLSDLDTISCKLNQTKLKKVGSDKKFYAILSFTKMNPKQINLQKGSSVMLLGYNVSGDWAHVTNSANESGWVPSSYVVPFNSLEKYDWYHGSISRSAAEYLLNSGINGSFLIRESESMPGNWSISLRYEGKTFHYRVNKTKQMIYISKDLLFSSLPKLVKHHSVNASGLSAPLSHPSPKKVLPTIFGVDPEQQDKWEVDRNEILIKQRLGKGQYGEVYEAYWKKYKSIVAIKTLKEDTMAADEFLAEASVMKSLKHPNLVQLLGACTKEPPFYIITEFMSKGNLLNYLRNSNRKELNSIILIYMATQISSAMSYLEERKFIHRDLAARNCLVGVNNLVKVADFGLARLVKEEKNTYTAQFGAKFPIKWTAPEGLAFNRFSTKSDVWAFGILLWELTSFGSTPYARVQLSEVYGLIQKGYRLECPKYCKSEMYSIMMKCWEWEEKDRPTFVEIHNFFECKLHSKSWPNKKCPNSKDTKYHLQKYQNPLRSPRRYIDNKRKPQTQFVNNGYIPRSKFPSSPVNKNIRRSDKLRSSEIVSTFQNNLMSQRCRSNRDLFNKDMSRSHVIEKKEISKDKQEFNNHPKSPRTTPLRINNSNVNFENQPPNVSLIVTKKNGIENENLIQNVQTCQLQNICMKLRDIEISPSLKNKNGDRDRIESGIGTSSTESSADSMIKELHLAAKNDYKNTISPIFKVDENEGKVSRIKNLFEKQLNVKPGKSECETFIDQEGLVFSRKYISTHLLHENCRRLKINLCKIDTKCDMNIIYEQIETFIKQCSLYTRKLDHVPILKFKFISLYTNLQKVSKILIDDTNKEINDFNSSETNKTLSESDNSITTISENHYVHHLFIPTENVLTDLINLFTDKGNLINC</sequence>
<evidence type="ECO:0000256" key="8">
    <source>
        <dbReference type="ARBA" id="ARBA00023137"/>
    </source>
</evidence>
<dbReference type="InterPro" id="IPR036860">
    <property type="entry name" value="SH2_dom_sf"/>
</dbReference>
<protein>
    <recommendedName>
        <fullName evidence="13">Tyrosine-protein kinase</fullName>
        <ecNumber evidence="13">2.7.10.2</ecNumber>
    </recommendedName>
</protein>
<evidence type="ECO:0000259" key="15">
    <source>
        <dbReference type="PROSITE" id="PS50001"/>
    </source>
</evidence>
<dbReference type="PRINTS" id="PR00109">
    <property type="entry name" value="TYRKINASE"/>
</dbReference>
<dbReference type="Gene3D" id="3.30.505.10">
    <property type="entry name" value="SH2 domain"/>
    <property type="match status" value="1"/>
</dbReference>
<dbReference type="OrthoDB" id="98077at2759"/>
<evidence type="ECO:0000313" key="19">
    <source>
        <dbReference type="EMBL" id="OAF67482.1"/>
    </source>
</evidence>
<evidence type="ECO:0000256" key="13">
    <source>
        <dbReference type="RuleBase" id="RU362096"/>
    </source>
</evidence>
<dbReference type="SUPFAM" id="SSF55550">
    <property type="entry name" value="SH2 domain"/>
    <property type="match status" value="1"/>
</dbReference>
<dbReference type="InterPro" id="IPR001452">
    <property type="entry name" value="SH3_domain"/>
</dbReference>
<keyword evidence="20" id="KW-1185">Reference proteome</keyword>
<dbReference type="FunFam" id="1.10.510.10:FF:000554">
    <property type="entry name" value="Predicted protein"/>
    <property type="match status" value="1"/>
</dbReference>
<feature type="compositionally biased region" description="Polar residues" evidence="14">
    <location>
        <begin position="1"/>
        <end position="13"/>
    </location>
</feature>
<dbReference type="PROSITE" id="PS00107">
    <property type="entry name" value="PROTEIN_KINASE_ATP"/>
    <property type="match status" value="1"/>
</dbReference>
<evidence type="ECO:0000259" key="16">
    <source>
        <dbReference type="PROSITE" id="PS50002"/>
    </source>
</evidence>
<dbReference type="SUPFAM" id="SSF56112">
    <property type="entry name" value="Protein kinase-like (PK-like)"/>
    <property type="match status" value="1"/>
</dbReference>
<dbReference type="EMBL" id="LWCA01000648">
    <property type="protein sequence ID" value="OAF67482.1"/>
    <property type="molecule type" value="Genomic_DNA"/>
</dbReference>
<feature type="domain" description="Protein kinase" evidence="17">
    <location>
        <begin position="493"/>
        <end position="746"/>
    </location>
</feature>
<dbReference type="InterPro" id="IPR000719">
    <property type="entry name" value="Prot_kinase_dom"/>
</dbReference>
<accession>A0A177B160</accession>